<dbReference type="PANTHER" id="PTHR23028">
    <property type="entry name" value="ACETYLTRANSFERASE"/>
    <property type="match status" value="1"/>
</dbReference>
<comment type="caution">
    <text evidence="3">The sequence shown here is derived from an EMBL/GenBank/DDBJ whole genome shotgun (WGS) entry which is preliminary data.</text>
</comment>
<feature type="transmembrane region" description="Helical" evidence="1">
    <location>
        <begin position="275"/>
        <end position="298"/>
    </location>
</feature>
<dbReference type="EMBL" id="WSEK01000005">
    <property type="protein sequence ID" value="MVQ51543.1"/>
    <property type="molecule type" value="Genomic_DNA"/>
</dbReference>
<reference evidence="3 4" key="1">
    <citation type="submission" date="2019-12" db="EMBL/GenBank/DDBJ databases">
        <authorList>
            <person name="Huq M.A."/>
        </authorList>
    </citation>
    <scope>NUCLEOTIDE SEQUENCE [LARGE SCALE GENOMIC DNA]</scope>
    <source>
        <strain evidence="3 4">MAH-18</strain>
    </source>
</reference>
<feature type="transmembrane region" description="Helical" evidence="1">
    <location>
        <begin position="235"/>
        <end position="254"/>
    </location>
</feature>
<feature type="transmembrane region" description="Helical" evidence="1">
    <location>
        <begin position="197"/>
        <end position="215"/>
    </location>
</feature>
<dbReference type="AlphaFoldDB" id="A0A6L6XXW9"/>
<keyword evidence="1" id="KW-0812">Transmembrane</keyword>
<organism evidence="3 4">
    <name type="scientific">Nocardioides agri</name>
    <dbReference type="NCBI Taxonomy" id="2682843"/>
    <lineage>
        <taxon>Bacteria</taxon>
        <taxon>Bacillati</taxon>
        <taxon>Actinomycetota</taxon>
        <taxon>Actinomycetes</taxon>
        <taxon>Propionibacteriales</taxon>
        <taxon>Nocardioidaceae</taxon>
        <taxon>Nocardioides</taxon>
    </lineage>
</organism>
<dbReference type="GO" id="GO:0009103">
    <property type="term" value="P:lipopolysaccharide biosynthetic process"/>
    <property type="evidence" value="ECO:0007669"/>
    <property type="project" value="TreeGrafter"/>
</dbReference>
<gene>
    <name evidence="3" type="ORF">GON03_20385</name>
</gene>
<dbReference type="RefSeq" id="WP_157346458.1">
    <property type="nucleotide sequence ID" value="NZ_WSEK01000005.1"/>
</dbReference>
<evidence type="ECO:0000313" key="3">
    <source>
        <dbReference type="EMBL" id="MVQ51543.1"/>
    </source>
</evidence>
<keyword evidence="3" id="KW-0012">Acyltransferase</keyword>
<evidence type="ECO:0000313" key="4">
    <source>
        <dbReference type="Proteomes" id="UP000473525"/>
    </source>
</evidence>
<keyword evidence="4" id="KW-1185">Reference proteome</keyword>
<feature type="transmembrane region" description="Helical" evidence="1">
    <location>
        <begin position="379"/>
        <end position="398"/>
    </location>
</feature>
<dbReference type="Proteomes" id="UP000473525">
    <property type="component" value="Unassembled WGS sequence"/>
</dbReference>
<protein>
    <submittedName>
        <fullName evidence="3">Acyltransferase family protein</fullName>
    </submittedName>
</protein>
<evidence type="ECO:0000256" key="1">
    <source>
        <dbReference type="SAM" id="Phobius"/>
    </source>
</evidence>
<sequence length="429" mass="45733">MPTELRHATDDPGGTGGTAVDVGTAVNVVRVRGTLPALDSMRAVASIAVLGTHAAFWGGAYGHRGYGNALARLDVGVAIFFVLSGFLLSRAWFARHAHHTRAPRARAYLWHRLLRIFPVYLISAVAALVLLPGNDDASLTTWVHTLTLTNIYLDPELPAGLTQMWSLATEVAFYVTLPVLMWLVLSRRTHGGHGRSRLGVVLVAMLVVNIGWLALAPTALAGTSAMVSVWLPGYLTWFGVGLLVAGAAAHLEAGGDAAESARISVLLREVGRSPGACWVAALALFAIAATPLAGPSSLVAPAAAESVVKNLLYAAIAGLLILPGVFADPDGRYVRVLSLPALRHLGHISYGIFCIHLVVLELVFRWRDMELFAGRTVELFTLALIGSVLVSEVLYRLVERPVLRWKNLFDRPASSTRATTTPSPASTGS</sequence>
<feature type="transmembrane region" description="Helical" evidence="1">
    <location>
        <begin position="75"/>
        <end position="93"/>
    </location>
</feature>
<keyword evidence="1" id="KW-1133">Transmembrane helix</keyword>
<proteinExistence type="predicted"/>
<dbReference type="Pfam" id="PF01757">
    <property type="entry name" value="Acyl_transf_3"/>
    <property type="match status" value="1"/>
</dbReference>
<name>A0A6L6XXW9_9ACTN</name>
<dbReference type="GO" id="GO:0016020">
    <property type="term" value="C:membrane"/>
    <property type="evidence" value="ECO:0007669"/>
    <property type="project" value="TreeGrafter"/>
</dbReference>
<keyword evidence="3" id="KW-0808">Transferase</keyword>
<feature type="transmembrane region" description="Helical" evidence="1">
    <location>
        <begin position="43"/>
        <end position="63"/>
    </location>
</feature>
<feature type="transmembrane region" description="Helical" evidence="1">
    <location>
        <begin position="113"/>
        <end position="131"/>
    </location>
</feature>
<dbReference type="InterPro" id="IPR050879">
    <property type="entry name" value="Acyltransferase_3"/>
</dbReference>
<dbReference type="InterPro" id="IPR002656">
    <property type="entry name" value="Acyl_transf_3_dom"/>
</dbReference>
<dbReference type="GO" id="GO:0016747">
    <property type="term" value="F:acyltransferase activity, transferring groups other than amino-acyl groups"/>
    <property type="evidence" value="ECO:0007669"/>
    <property type="project" value="InterPro"/>
</dbReference>
<keyword evidence="1" id="KW-0472">Membrane</keyword>
<evidence type="ECO:0000259" key="2">
    <source>
        <dbReference type="Pfam" id="PF01757"/>
    </source>
</evidence>
<feature type="transmembrane region" description="Helical" evidence="1">
    <location>
        <begin position="348"/>
        <end position="367"/>
    </location>
</feature>
<feature type="transmembrane region" description="Helical" evidence="1">
    <location>
        <begin position="310"/>
        <end position="327"/>
    </location>
</feature>
<feature type="domain" description="Acyltransferase 3" evidence="2">
    <location>
        <begin position="36"/>
        <end position="395"/>
    </location>
</feature>
<dbReference type="PANTHER" id="PTHR23028:SF53">
    <property type="entry name" value="ACYL_TRANSF_3 DOMAIN-CONTAINING PROTEIN"/>
    <property type="match status" value="1"/>
</dbReference>
<accession>A0A6L6XXW9</accession>
<feature type="transmembrane region" description="Helical" evidence="1">
    <location>
        <begin position="164"/>
        <end position="185"/>
    </location>
</feature>